<evidence type="ECO:0000256" key="1">
    <source>
        <dbReference type="SAM" id="Phobius"/>
    </source>
</evidence>
<comment type="caution">
    <text evidence="2">The sequence shown here is derived from an EMBL/GenBank/DDBJ whole genome shotgun (WGS) entry which is preliminary data.</text>
</comment>
<keyword evidence="1" id="KW-0812">Transmembrane</keyword>
<protein>
    <submittedName>
        <fullName evidence="2">Uncharacterized protein</fullName>
    </submittedName>
</protein>
<evidence type="ECO:0000313" key="3">
    <source>
        <dbReference type="Proteomes" id="UP001605036"/>
    </source>
</evidence>
<keyword evidence="1" id="KW-0472">Membrane</keyword>
<reference evidence="2 3" key="1">
    <citation type="submission" date="2024-09" db="EMBL/GenBank/DDBJ databases">
        <title>Chromosome-scale assembly of Riccia fluitans.</title>
        <authorList>
            <person name="Paukszto L."/>
            <person name="Sawicki J."/>
            <person name="Karawczyk K."/>
            <person name="Piernik-Szablinska J."/>
            <person name="Szczecinska M."/>
            <person name="Mazdziarz M."/>
        </authorList>
    </citation>
    <scope>NUCLEOTIDE SEQUENCE [LARGE SCALE GENOMIC DNA]</scope>
    <source>
        <strain evidence="2">Rf_01</strain>
        <tissue evidence="2">Aerial parts of the thallus</tissue>
    </source>
</reference>
<dbReference type="EMBL" id="JBHFFA010000001">
    <property type="protein sequence ID" value="KAL2653534.1"/>
    <property type="molecule type" value="Genomic_DNA"/>
</dbReference>
<evidence type="ECO:0000313" key="2">
    <source>
        <dbReference type="EMBL" id="KAL2653534.1"/>
    </source>
</evidence>
<keyword evidence="3" id="KW-1185">Reference proteome</keyword>
<dbReference type="AlphaFoldDB" id="A0ABD1ZQ14"/>
<dbReference type="Proteomes" id="UP001605036">
    <property type="component" value="Unassembled WGS sequence"/>
</dbReference>
<keyword evidence="1" id="KW-1133">Transmembrane helix</keyword>
<feature type="transmembrane region" description="Helical" evidence="1">
    <location>
        <begin position="71"/>
        <end position="93"/>
    </location>
</feature>
<name>A0ABD1ZQ14_9MARC</name>
<proteinExistence type="predicted"/>
<accession>A0ABD1ZQ14</accession>
<organism evidence="2 3">
    <name type="scientific">Riccia fluitans</name>
    <dbReference type="NCBI Taxonomy" id="41844"/>
    <lineage>
        <taxon>Eukaryota</taxon>
        <taxon>Viridiplantae</taxon>
        <taxon>Streptophyta</taxon>
        <taxon>Embryophyta</taxon>
        <taxon>Marchantiophyta</taxon>
        <taxon>Marchantiopsida</taxon>
        <taxon>Marchantiidae</taxon>
        <taxon>Marchantiales</taxon>
        <taxon>Ricciaceae</taxon>
        <taxon>Riccia</taxon>
    </lineage>
</organism>
<sequence>MAEQVADQVVEQVAGQVGEQVAGRNTNQSVLGRARQRLREVGRTIWRSKYSLFIAASPADRTPDNRRGFQLGYNVMFFILALCTALTVVRVQWINRPTVLATYMSNNPVPDSSAFACSCALPDFLRSIDDAGSEIDPSPIKSCYQLSDVETATIILFSNSTVPEFLDLVYGGIRDIDEDEDSTARFNDIDGASLKPTYRILHDSYLVTNSLSELDLWKPDEKKMLDPLYEDFLKYFAGMETVDMEVTEILSSTLFSFPSYYMLMMVQFVCNKYSTCAPEVILSVVDNTGILRLNAPSSSRGQNSTAYVSNGWLTCGGYDGGQNWDPVRNYYRGRCMIYPTYPTMDSRVKRLLRFIRYCQEITHVGGYKNKTGVVTFISHMLQVNQSSVTEQEPTVMGYLDVPPSSPLWLKLADYYPGIRFDCVSTSECSIYSHLHAAWTEVCNATSVCLTYKTAADVGFSSVRMRCMDFDRYDYPSCVVLADMTGNGERKDELCNPEARCITLPARKVKWQVKTRTELNNMNLQVIENEIKTTSKKGVCRNTHRNVVRYHSQTLNQTVFLETNCSTAAGLCTLTGRYTLPDDEPGIDFPRVLNEKEVIDVASVPKPFVCYGPVRQKTSYWAITTAGVILSFIESLRTAAQLFYSFCIWWIGE</sequence>
<gene>
    <name evidence="2" type="ORF">R1flu_021662</name>
</gene>